<feature type="transmembrane region" description="Helical" evidence="8">
    <location>
        <begin position="21"/>
        <end position="44"/>
    </location>
</feature>
<feature type="transmembrane region" description="Helical" evidence="8">
    <location>
        <begin position="368"/>
        <end position="390"/>
    </location>
</feature>
<dbReference type="InterPro" id="IPR035906">
    <property type="entry name" value="MetI-like_sf"/>
</dbReference>
<dbReference type="Gene3D" id="1.10.3720.10">
    <property type="entry name" value="MetI-like"/>
    <property type="match status" value="2"/>
</dbReference>
<name>A0A0N0LU71_9GAMM</name>
<evidence type="ECO:0000259" key="9">
    <source>
        <dbReference type="PROSITE" id="PS50928"/>
    </source>
</evidence>
<feature type="transmembrane region" description="Helical" evidence="8">
    <location>
        <begin position="264"/>
        <end position="287"/>
    </location>
</feature>
<feature type="domain" description="ABC transmembrane type-1" evidence="9">
    <location>
        <begin position="64"/>
        <end position="283"/>
    </location>
</feature>
<evidence type="ECO:0000256" key="6">
    <source>
        <dbReference type="ARBA" id="ARBA00022989"/>
    </source>
</evidence>
<feature type="transmembrane region" description="Helical" evidence="8">
    <location>
        <begin position="402"/>
        <end position="423"/>
    </location>
</feature>
<keyword evidence="5 8" id="KW-0812">Transmembrane</keyword>
<dbReference type="InterPro" id="IPR000515">
    <property type="entry name" value="MetI-like"/>
</dbReference>
<keyword evidence="6 8" id="KW-1133">Transmembrane helix</keyword>
<keyword evidence="2 8" id="KW-0813">Transport</keyword>
<dbReference type="PANTHER" id="PTHR43357:SF4">
    <property type="entry name" value="INNER MEMBRANE ABC TRANSPORTER PERMEASE PROTEIN YDCV"/>
    <property type="match status" value="1"/>
</dbReference>
<comment type="subcellular location">
    <subcellularLocation>
        <location evidence="1">Cell inner membrane</location>
        <topology evidence="1">Multi-pass membrane protein</topology>
    </subcellularLocation>
    <subcellularLocation>
        <location evidence="8">Cell membrane</location>
        <topology evidence="8">Multi-pass membrane protein</topology>
    </subcellularLocation>
</comment>
<protein>
    <submittedName>
        <fullName evidence="10">ABC transporter permease</fullName>
    </submittedName>
</protein>
<evidence type="ECO:0000256" key="5">
    <source>
        <dbReference type="ARBA" id="ARBA00022692"/>
    </source>
</evidence>
<dbReference type="GO" id="GO:0005886">
    <property type="term" value="C:plasma membrane"/>
    <property type="evidence" value="ECO:0007669"/>
    <property type="project" value="UniProtKB-SubCell"/>
</dbReference>
<sequence length="585" mass="64511">MIHARDIFTRSIKLTPTLLMALLVIPVVGGLIGVLLPAFGYIPALDKTTFTLRGFYSLFNTAGFANMLLLSAISSLVSTLLAFIITVLILACYFNSPWLYRIQRLLGPILVIPHAAAAIAISFLITPSGMISRLFSPWLSQWDSPPDWMFPHDSWGISMVLGLTLKELPFLLLMALGALAQADLGAKLRAQHKVALSLGYCPMTAFFKVVLPNLYPFLRLPILAVLAYASASVEIPLILGPNAPPTLAVAIMHWFNDVDLTLRIQASAGAIMQLLLTMGLLLSWWLLEKLTKKFSHGSLINGRREYAGQLIQRFTQVLTFILLSIIMLSLAGLILWSFAGYWRFPDALPSQFVLLHWQHALQQMQTPLLNTVVIGFVATLVAVILTLFTLEAEQLRSRNLSNFASLLIYLPMLIPSIAFLFGLVWLQEQVGSHHAYFNVIFGHLLFVLPYVFLSLASGYRRLDPRFSHLAASLGATPSKVFLRVKLPQLLAPILIAFALGLAVSFSQYLPTLLSGGGRINTITTEAVALAGGASRRVSAVYALMQMLLPAIAFFLAWFIPKLVFAKQTASPHKLQHPTLKQQSKA</sequence>
<dbReference type="STRING" id="187330.AMS58_19720"/>
<dbReference type="EMBL" id="LHPH01000034">
    <property type="protein sequence ID" value="KPH56768.1"/>
    <property type="molecule type" value="Genomic_DNA"/>
</dbReference>
<dbReference type="CDD" id="cd06261">
    <property type="entry name" value="TM_PBP2"/>
    <property type="match status" value="1"/>
</dbReference>
<reference evidence="10 11" key="1">
    <citation type="submission" date="2015-08" db="EMBL/GenBank/DDBJ databases">
        <title>Draft Genome Sequence of Pseudoalteromonas porphyrae UCD-SED14.</title>
        <authorList>
            <person name="Coil D.A."/>
            <person name="Jospin G."/>
            <person name="Lee R.D."/>
            <person name="Eisen J.A."/>
        </authorList>
    </citation>
    <scope>NUCLEOTIDE SEQUENCE [LARGE SCALE GENOMIC DNA]</scope>
    <source>
        <strain evidence="10 11">UCD-SED14</strain>
    </source>
</reference>
<dbReference type="AlphaFoldDB" id="A0A0N0LU71"/>
<accession>A0A0N0LU71</accession>
<dbReference type="SUPFAM" id="SSF161098">
    <property type="entry name" value="MetI-like"/>
    <property type="match status" value="2"/>
</dbReference>
<dbReference type="PATRIC" id="fig|187330.3.peg.2981"/>
<feature type="transmembrane region" description="Helical" evidence="8">
    <location>
        <begin position="105"/>
        <end position="135"/>
    </location>
</feature>
<keyword evidence="11" id="KW-1185">Reference proteome</keyword>
<evidence type="ECO:0000313" key="10">
    <source>
        <dbReference type="EMBL" id="KPH56768.1"/>
    </source>
</evidence>
<feature type="transmembrane region" description="Helical" evidence="8">
    <location>
        <begin position="489"/>
        <end position="509"/>
    </location>
</feature>
<keyword evidence="4" id="KW-0997">Cell inner membrane</keyword>
<keyword evidence="7 8" id="KW-0472">Membrane</keyword>
<evidence type="ECO:0000256" key="2">
    <source>
        <dbReference type="ARBA" id="ARBA00022448"/>
    </source>
</evidence>
<feature type="transmembrane region" description="Helical" evidence="8">
    <location>
        <begin position="539"/>
        <end position="559"/>
    </location>
</feature>
<comment type="caution">
    <text evidence="10">The sequence shown here is derived from an EMBL/GenBank/DDBJ whole genome shotgun (WGS) entry which is preliminary data.</text>
</comment>
<evidence type="ECO:0000256" key="3">
    <source>
        <dbReference type="ARBA" id="ARBA00022475"/>
    </source>
</evidence>
<feature type="transmembrane region" description="Helical" evidence="8">
    <location>
        <begin position="317"/>
        <end position="339"/>
    </location>
</feature>
<dbReference type="GO" id="GO:0055085">
    <property type="term" value="P:transmembrane transport"/>
    <property type="evidence" value="ECO:0007669"/>
    <property type="project" value="InterPro"/>
</dbReference>
<dbReference type="PANTHER" id="PTHR43357">
    <property type="entry name" value="INNER MEMBRANE ABC TRANSPORTER PERMEASE PROTEIN YDCV"/>
    <property type="match status" value="1"/>
</dbReference>
<dbReference type="PROSITE" id="PS50928">
    <property type="entry name" value="ABC_TM1"/>
    <property type="match status" value="2"/>
</dbReference>
<evidence type="ECO:0000256" key="8">
    <source>
        <dbReference type="RuleBase" id="RU363032"/>
    </source>
</evidence>
<dbReference type="Proteomes" id="UP000037848">
    <property type="component" value="Unassembled WGS sequence"/>
</dbReference>
<evidence type="ECO:0000256" key="1">
    <source>
        <dbReference type="ARBA" id="ARBA00004429"/>
    </source>
</evidence>
<gene>
    <name evidence="10" type="ORF">ADS77_20270</name>
</gene>
<dbReference type="OrthoDB" id="7852521at2"/>
<feature type="transmembrane region" description="Helical" evidence="8">
    <location>
        <begin position="155"/>
        <end position="182"/>
    </location>
</feature>
<keyword evidence="3" id="KW-1003">Cell membrane</keyword>
<feature type="domain" description="ABC transmembrane type-1" evidence="9">
    <location>
        <begin position="368"/>
        <end position="556"/>
    </location>
</feature>
<dbReference type="Pfam" id="PF00528">
    <property type="entry name" value="BPD_transp_1"/>
    <property type="match status" value="1"/>
</dbReference>
<feature type="transmembrane region" description="Helical" evidence="8">
    <location>
        <begin position="64"/>
        <end position="93"/>
    </location>
</feature>
<dbReference type="RefSeq" id="WP_054456037.1">
    <property type="nucleotide sequence ID" value="NZ_LHPH01000034.1"/>
</dbReference>
<organism evidence="10 11">
    <name type="scientific">Pseudoalteromonas porphyrae</name>
    <dbReference type="NCBI Taxonomy" id="187330"/>
    <lineage>
        <taxon>Bacteria</taxon>
        <taxon>Pseudomonadati</taxon>
        <taxon>Pseudomonadota</taxon>
        <taxon>Gammaproteobacteria</taxon>
        <taxon>Alteromonadales</taxon>
        <taxon>Pseudoalteromonadaceae</taxon>
        <taxon>Pseudoalteromonas</taxon>
    </lineage>
</organism>
<comment type="similarity">
    <text evidence="8">Belongs to the binding-protein-dependent transport system permease family.</text>
</comment>
<evidence type="ECO:0000313" key="11">
    <source>
        <dbReference type="Proteomes" id="UP000037848"/>
    </source>
</evidence>
<evidence type="ECO:0000256" key="7">
    <source>
        <dbReference type="ARBA" id="ARBA00023136"/>
    </source>
</evidence>
<proteinExistence type="inferred from homology"/>
<feature type="transmembrane region" description="Helical" evidence="8">
    <location>
        <begin position="194"/>
        <end position="211"/>
    </location>
</feature>
<feature type="transmembrane region" description="Helical" evidence="8">
    <location>
        <begin position="435"/>
        <end position="456"/>
    </location>
</feature>
<evidence type="ECO:0000256" key="4">
    <source>
        <dbReference type="ARBA" id="ARBA00022519"/>
    </source>
</evidence>